<name>C1N9Z1_MICPC</name>
<evidence type="ECO:0000256" key="1">
    <source>
        <dbReference type="SAM" id="MobiDB-lite"/>
    </source>
</evidence>
<dbReference type="AlphaFoldDB" id="C1N9Z1"/>
<dbReference type="GeneID" id="9690260"/>
<dbReference type="EMBL" id="GG663752">
    <property type="protein sequence ID" value="EEH51153.1"/>
    <property type="molecule type" value="Genomic_DNA"/>
</dbReference>
<feature type="compositionally biased region" description="Basic and acidic residues" evidence="1">
    <location>
        <begin position="8"/>
        <end position="20"/>
    </location>
</feature>
<proteinExistence type="predicted"/>
<organism evidence="3">
    <name type="scientific">Micromonas pusilla (strain CCMP1545)</name>
    <name type="common">Picoplanktonic green alga</name>
    <dbReference type="NCBI Taxonomy" id="564608"/>
    <lineage>
        <taxon>Eukaryota</taxon>
        <taxon>Viridiplantae</taxon>
        <taxon>Chlorophyta</taxon>
        <taxon>Mamiellophyceae</taxon>
        <taxon>Mamiellales</taxon>
        <taxon>Mamiellaceae</taxon>
        <taxon>Micromonas</taxon>
    </lineage>
</organism>
<dbReference type="KEGG" id="mpp:MICPUCDRAFT_54695"/>
<dbReference type="RefSeq" id="XP_003064819.1">
    <property type="nucleotide sequence ID" value="XM_003064773.1"/>
</dbReference>
<accession>C1N9Z1</accession>
<protein>
    <submittedName>
        <fullName evidence="2">Predicted protein</fullName>
    </submittedName>
</protein>
<reference evidence="2 3" key="1">
    <citation type="journal article" date="2009" name="Science">
        <title>Green evolution and dynamic adaptations revealed by genomes of the marine picoeukaryotes Micromonas.</title>
        <authorList>
            <person name="Worden A.Z."/>
            <person name="Lee J.H."/>
            <person name="Mock T."/>
            <person name="Rouze P."/>
            <person name="Simmons M.P."/>
            <person name="Aerts A.L."/>
            <person name="Allen A.E."/>
            <person name="Cuvelier M.L."/>
            <person name="Derelle E."/>
            <person name="Everett M.V."/>
            <person name="Foulon E."/>
            <person name="Grimwood J."/>
            <person name="Gundlach H."/>
            <person name="Henrissat B."/>
            <person name="Napoli C."/>
            <person name="McDonald S.M."/>
            <person name="Parker M.S."/>
            <person name="Rombauts S."/>
            <person name="Salamov A."/>
            <person name="Von Dassow P."/>
            <person name="Badger J.H."/>
            <person name="Coutinho P.M."/>
            <person name="Demir E."/>
            <person name="Dubchak I."/>
            <person name="Gentemann C."/>
            <person name="Eikrem W."/>
            <person name="Gready J.E."/>
            <person name="John U."/>
            <person name="Lanier W."/>
            <person name="Lindquist E.A."/>
            <person name="Lucas S."/>
            <person name="Mayer K.F."/>
            <person name="Moreau H."/>
            <person name="Not F."/>
            <person name="Otillar R."/>
            <person name="Panaud O."/>
            <person name="Pangilinan J."/>
            <person name="Paulsen I."/>
            <person name="Piegu B."/>
            <person name="Poliakov A."/>
            <person name="Robbens S."/>
            <person name="Schmutz J."/>
            <person name="Toulza E."/>
            <person name="Wyss T."/>
            <person name="Zelensky A."/>
            <person name="Zhou K."/>
            <person name="Armbrust E.V."/>
            <person name="Bhattacharya D."/>
            <person name="Goodenough U.W."/>
            <person name="Van de Peer Y."/>
            <person name="Grigoriev I.V."/>
        </authorList>
    </citation>
    <scope>NUCLEOTIDE SEQUENCE [LARGE SCALE GENOMIC DNA]</scope>
    <source>
        <strain evidence="2 3">CCMP1545</strain>
    </source>
</reference>
<sequence length="77" mass="8513">MSEDDDATREIARLTLRDDAPAPAPAAAWPGGALPPWDVRLDEPSHVYTIHGDWAHRFHGVRRVLSHTGPHTTPSAW</sequence>
<keyword evidence="3" id="KW-1185">Reference proteome</keyword>
<evidence type="ECO:0000313" key="3">
    <source>
        <dbReference type="Proteomes" id="UP000001876"/>
    </source>
</evidence>
<gene>
    <name evidence="2" type="ORF">MICPUCDRAFT_54695</name>
</gene>
<dbReference type="Proteomes" id="UP000001876">
    <property type="component" value="Unassembled WGS sequence"/>
</dbReference>
<evidence type="ECO:0000313" key="2">
    <source>
        <dbReference type="EMBL" id="EEH51153.1"/>
    </source>
</evidence>
<feature type="region of interest" description="Disordered" evidence="1">
    <location>
        <begin position="1"/>
        <end position="33"/>
    </location>
</feature>